<dbReference type="InterPro" id="IPR033579">
    <property type="entry name" value="TMEM128"/>
</dbReference>
<keyword evidence="2" id="KW-1133">Transmembrane helix</keyword>
<dbReference type="PANTHER" id="PTHR31134:SF1">
    <property type="entry name" value="TRANSMEMBRANE PROTEIN 128"/>
    <property type="match status" value="1"/>
</dbReference>
<protein>
    <submittedName>
        <fullName evidence="3">Uncharacterized protein</fullName>
    </submittedName>
</protein>
<feature type="transmembrane region" description="Helical" evidence="2">
    <location>
        <begin position="78"/>
        <end position="101"/>
    </location>
</feature>
<feature type="compositionally biased region" description="Acidic residues" evidence="1">
    <location>
        <begin position="19"/>
        <end position="28"/>
    </location>
</feature>
<comment type="caution">
    <text evidence="3">The sequence shown here is derived from an EMBL/GenBank/DDBJ whole genome shotgun (WGS) entry which is preliminary data.</text>
</comment>
<keyword evidence="2" id="KW-0472">Membrane</keyword>
<evidence type="ECO:0000256" key="1">
    <source>
        <dbReference type="SAM" id="MobiDB-lite"/>
    </source>
</evidence>
<dbReference type="EMBL" id="CAKKTJ010000044">
    <property type="protein sequence ID" value="CAH0473392.1"/>
    <property type="molecule type" value="Genomic_DNA"/>
</dbReference>
<gene>
    <name evidence="4" type="ORF">PBS001_LOCUS2442</name>
    <name evidence="3" type="ORF">PBS003_LOCUS292</name>
</gene>
<keyword evidence="5" id="KW-1185">Reference proteome</keyword>
<feature type="transmembrane region" description="Helical" evidence="2">
    <location>
        <begin position="47"/>
        <end position="66"/>
    </location>
</feature>
<sequence>MASQPYKRVPPSAHHHDSDESDSNESDSDEQHHTIQSKQSTLWSMRLYAFLWVATAGLMSYGTDFYRVIFTDPRVKRGFFHVALVCTGINICITAYLIIYLPYIKRIQLDLGALYTRALGVAAHRSAHDRALPTINLARAGN</sequence>
<dbReference type="AlphaFoldDB" id="A0AAU9KGL6"/>
<evidence type="ECO:0000313" key="5">
    <source>
        <dbReference type="Proteomes" id="UP001158986"/>
    </source>
</evidence>
<evidence type="ECO:0000313" key="6">
    <source>
        <dbReference type="Proteomes" id="UP001160483"/>
    </source>
</evidence>
<dbReference type="Pfam" id="PF20479">
    <property type="entry name" value="TMEM128"/>
    <property type="match status" value="1"/>
</dbReference>
<name>A0AAU9KGL6_9STRA</name>
<proteinExistence type="predicted"/>
<evidence type="ECO:0000313" key="3">
    <source>
        <dbReference type="EMBL" id="CAH0473392.1"/>
    </source>
</evidence>
<dbReference type="Proteomes" id="UP001160483">
    <property type="component" value="Unassembled WGS sequence"/>
</dbReference>
<organism evidence="3 6">
    <name type="scientific">Peronospora belbahrii</name>
    <dbReference type="NCBI Taxonomy" id="622444"/>
    <lineage>
        <taxon>Eukaryota</taxon>
        <taxon>Sar</taxon>
        <taxon>Stramenopiles</taxon>
        <taxon>Oomycota</taxon>
        <taxon>Peronosporomycetes</taxon>
        <taxon>Peronosporales</taxon>
        <taxon>Peronosporaceae</taxon>
        <taxon>Peronospora</taxon>
    </lineage>
</organism>
<dbReference type="PANTHER" id="PTHR31134">
    <property type="entry name" value="TRANSMEMBRANE PROTEIN 128"/>
    <property type="match status" value="1"/>
</dbReference>
<keyword evidence="2" id="KW-0812">Transmembrane</keyword>
<accession>A0AAU9KGL6</accession>
<reference evidence="3 5" key="1">
    <citation type="submission" date="2021-11" db="EMBL/GenBank/DDBJ databases">
        <authorList>
            <person name="Islam A."/>
            <person name="Islam S."/>
            <person name="Flora M.S."/>
            <person name="Rahman M."/>
            <person name="Ziaur R.M."/>
            <person name="Epstein J.H."/>
            <person name="Hassan M."/>
            <person name="Klassen M."/>
            <person name="Woodard K."/>
            <person name="Webb A."/>
            <person name="Webby R.J."/>
            <person name="El Zowalaty M.E."/>
        </authorList>
    </citation>
    <scope>NUCLEOTIDE SEQUENCE</scope>
    <source>
        <strain evidence="4">Pbs1</strain>
        <strain evidence="3">Pbs3</strain>
    </source>
</reference>
<evidence type="ECO:0000256" key="2">
    <source>
        <dbReference type="SAM" id="Phobius"/>
    </source>
</evidence>
<dbReference type="EMBL" id="CAKLCB010000134">
    <property type="protein sequence ID" value="CAH0515741.1"/>
    <property type="molecule type" value="Genomic_DNA"/>
</dbReference>
<dbReference type="Proteomes" id="UP001158986">
    <property type="component" value="Unassembled WGS sequence"/>
</dbReference>
<evidence type="ECO:0000313" key="4">
    <source>
        <dbReference type="EMBL" id="CAH0515741.1"/>
    </source>
</evidence>
<feature type="region of interest" description="Disordered" evidence="1">
    <location>
        <begin position="1"/>
        <end position="35"/>
    </location>
</feature>